<evidence type="ECO:0000256" key="5">
    <source>
        <dbReference type="ARBA" id="ARBA00022989"/>
    </source>
</evidence>
<dbReference type="InterPro" id="IPR000515">
    <property type="entry name" value="MetI-like"/>
</dbReference>
<feature type="transmembrane region" description="Helical" evidence="7">
    <location>
        <begin position="73"/>
        <end position="93"/>
    </location>
</feature>
<accession>A0ABQ6BVV1</accession>
<keyword evidence="3" id="KW-1003">Cell membrane</keyword>
<feature type="transmembrane region" description="Helical" evidence="7">
    <location>
        <begin position="12"/>
        <end position="31"/>
    </location>
</feature>
<evidence type="ECO:0000256" key="2">
    <source>
        <dbReference type="ARBA" id="ARBA00022448"/>
    </source>
</evidence>
<evidence type="ECO:0000313" key="9">
    <source>
        <dbReference type="EMBL" id="GLS06115.1"/>
    </source>
</evidence>
<dbReference type="PROSITE" id="PS50928">
    <property type="entry name" value="ABC_TM1"/>
    <property type="match status" value="1"/>
</dbReference>
<dbReference type="Gene3D" id="1.10.3720.10">
    <property type="entry name" value="MetI-like"/>
    <property type="match status" value="1"/>
</dbReference>
<feature type="transmembrane region" description="Helical" evidence="7">
    <location>
        <begin position="205"/>
        <end position="227"/>
    </location>
</feature>
<keyword evidence="6 7" id="KW-0472">Membrane</keyword>
<dbReference type="PANTHER" id="PTHR30193">
    <property type="entry name" value="ABC TRANSPORTER PERMEASE PROTEIN"/>
    <property type="match status" value="1"/>
</dbReference>
<keyword evidence="4 7" id="KW-0812">Transmembrane</keyword>
<evidence type="ECO:0000256" key="4">
    <source>
        <dbReference type="ARBA" id="ARBA00022692"/>
    </source>
</evidence>
<proteinExistence type="inferred from homology"/>
<dbReference type="InterPro" id="IPR035906">
    <property type="entry name" value="MetI-like_sf"/>
</dbReference>
<keyword evidence="10" id="KW-1185">Reference proteome</keyword>
<organism evidence="9 10">
    <name type="scientific">Chitiniphilus shinanonensis</name>
    <dbReference type="NCBI Taxonomy" id="553088"/>
    <lineage>
        <taxon>Bacteria</taxon>
        <taxon>Pseudomonadati</taxon>
        <taxon>Pseudomonadota</taxon>
        <taxon>Betaproteobacteria</taxon>
        <taxon>Neisseriales</taxon>
        <taxon>Chitinibacteraceae</taxon>
        <taxon>Chitiniphilus</taxon>
    </lineage>
</organism>
<dbReference type="Pfam" id="PF00528">
    <property type="entry name" value="BPD_transp_1"/>
    <property type="match status" value="1"/>
</dbReference>
<keyword evidence="2 7" id="KW-0813">Transport</keyword>
<dbReference type="EMBL" id="BSOZ01000093">
    <property type="protein sequence ID" value="GLS06115.1"/>
    <property type="molecule type" value="Genomic_DNA"/>
</dbReference>
<dbReference type="SUPFAM" id="SSF161098">
    <property type="entry name" value="MetI-like"/>
    <property type="match status" value="1"/>
</dbReference>
<feature type="transmembrane region" description="Helical" evidence="7">
    <location>
        <begin position="105"/>
        <end position="125"/>
    </location>
</feature>
<evidence type="ECO:0000259" key="8">
    <source>
        <dbReference type="PROSITE" id="PS50928"/>
    </source>
</evidence>
<feature type="transmembrane region" description="Helical" evidence="7">
    <location>
        <begin position="156"/>
        <end position="184"/>
    </location>
</feature>
<protein>
    <submittedName>
        <fullName evidence="9">Sugar ABC transporter permease</fullName>
    </submittedName>
</protein>
<evidence type="ECO:0000313" key="10">
    <source>
        <dbReference type="Proteomes" id="UP001156836"/>
    </source>
</evidence>
<dbReference type="Proteomes" id="UP001156836">
    <property type="component" value="Unassembled WGS sequence"/>
</dbReference>
<feature type="domain" description="ABC transmembrane type-1" evidence="8">
    <location>
        <begin position="70"/>
        <end position="281"/>
    </location>
</feature>
<sequence length="295" mass="32537">MAKPGVHPATAYLFVAPCALVFAVFTVWPMLFNGWLAFQDYFIASRNTAWNDFANFLVLADSQAFQIALRNSMLLLLTVPLIQGGALGLALLVHRPLPGITFFRATYYLPVVITVSIAGIVWQYVFHHEGILNWLLGLVGLMEPGEGVPWLERGGWSLVAVMAFCFWKYVGYYMVLYLVGLASVPRELQEAAMLDGAGTWARFRHVTWPLLAPVAVLCTLLSTIGALKTFQEVLVLTGGEGDTMTPLLFVYRTAFSGFNFGVAGAASLMFTLVCLLVAALQMRLMGRHNPFTRSE</sequence>
<dbReference type="PANTHER" id="PTHR30193:SF44">
    <property type="entry name" value="LACTOSE TRANSPORT SYSTEM PERMEASE PROTEIN LACF"/>
    <property type="match status" value="1"/>
</dbReference>
<evidence type="ECO:0000256" key="3">
    <source>
        <dbReference type="ARBA" id="ARBA00022475"/>
    </source>
</evidence>
<comment type="caution">
    <text evidence="9">The sequence shown here is derived from an EMBL/GenBank/DDBJ whole genome shotgun (WGS) entry which is preliminary data.</text>
</comment>
<evidence type="ECO:0000256" key="1">
    <source>
        <dbReference type="ARBA" id="ARBA00004651"/>
    </source>
</evidence>
<dbReference type="InterPro" id="IPR051393">
    <property type="entry name" value="ABC_transporter_permease"/>
</dbReference>
<name>A0ABQ6BVV1_9NEIS</name>
<feature type="transmembrane region" description="Helical" evidence="7">
    <location>
        <begin position="258"/>
        <end position="280"/>
    </location>
</feature>
<keyword evidence="5 7" id="KW-1133">Transmembrane helix</keyword>
<dbReference type="RefSeq" id="WP_018749319.1">
    <property type="nucleotide sequence ID" value="NZ_BSOZ01000093.1"/>
</dbReference>
<comment type="subcellular location">
    <subcellularLocation>
        <location evidence="1 7">Cell membrane</location>
        <topology evidence="1 7">Multi-pass membrane protein</topology>
    </subcellularLocation>
</comment>
<reference evidence="10" key="1">
    <citation type="journal article" date="2019" name="Int. J. Syst. Evol. Microbiol.">
        <title>The Global Catalogue of Microorganisms (GCM) 10K type strain sequencing project: providing services to taxonomists for standard genome sequencing and annotation.</title>
        <authorList>
            <consortium name="The Broad Institute Genomics Platform"/>
            <consortium name="The Broad Institute Genome Sequencing Center for Infectious Disease"/>
            <person name="Wu L."/>
            <person name="Ma J."/>
        </authorList>
    </citation>
    <scope>NUCLEOTIDE SEQUENCE [LARGE SCALE GENOMIC DNA]</scope>
    <source>
        <strain evidence="10">NBRC 104970</strain>
    </source>
</reference>
<comment type="similarity">
    <text evidence="7">Belongs to the binding-protein-dependent transport system permease family.</text>
</comment>
<evidence type="ECO:0000256" key="6">
    <source>
        <dbReference type="ARBA" id="ARBA00023136"/>
    </source>
</evidence>
<evidence type="ECO:0000256" key="7">
    <source>
        <dbReference type="RuleBase" id="RU363032"/>
    </source>
</evidence>
<gene>
    <name evidence="9" type="ORF">GCM10007860_32810</name>
</gene>
<dbReference type="CDD" id="cd06261">
    <property type="entry name" value="TM_PBP2"/>
    <property type="match status" value="1"/>
</dbReference>